<sequence>MNKRMKANTLTLLAVITLLVLPGLYLVSIDSDLARPDPFNHEIQNLLTYFLLLLFAYLNYTVLIPRWYFSRRYGKYTFLVLVCLLGVLVIPQRVEQWVFLKPPANPTTMGWIRQIFWAENLLPPNRGGSHRPPPPFDQQGPPITDRSPYPSRLPEQKHHEPGESAGWFASPPLSIKFSLIFLLGVVSTLASLAVQADRRLRRMENDKLQTELLHLKAQIHPHFLFNTLNSIYALAIRKDDRTAETIVKLAEFMRYIISEAHNHQVSLTKEVGYIQNYLDLQRARLRDTVQVTYVVQGELAGKQIAPLVLFTFIENAFKHGVNPDEESSIRIRLTIEQDHLELVVFNKKVHNNSRELSTGIGLQNVKERLRLLYENKHQLRVTDAADHFLIHLNLTLP</sequence>
<dbReference type="AlphaFoldDB" id="A0A2K8Z8D4"/>
<dbReference type="Pfam" id="PF06580">
    <property type="entry name" value="His_kinase"/>
    <property type="match status" value="1"/>
</dbReference>
<dbReference type="Gene3D" id="3.30.565.10">
    <property type="entry name" value="Histidine kinase-like ATPase, C-terminal domain"/>
    <property type="match status" value="1"/>
</dbReference>
<feature type="transmembrane region" description="Helical" evidence="2">
    <location>
        <begin position="173"/>
        <end position="194"/>
    </location>
</feature>
<keyword evidence="4" id="KW-0808">Transferase</keyword>
<reference evidence="4 5" key="1">
    <citation type="submission" date="2017-11" db="EMBL/GenBank/DDBJ databases">
        <title>Taxonomic description and genome sequences of Spirosoma HA7 sp. nov., isolated from pollen microhabitat of Corylus avellana.</title>
        <authorList>
            <person name="Ambika Manirajan B."/>
            <person name="Suarez C."/>
            <person name="Ratering S."/>
            <person name="Geissler-Plaum R."/>
            <person name="Cardinale M."/>
            <person name="Sylvia S."/>
        </authorList>
    </citation>
    <scope>NUCLEOTIDE SEQUENCE [LARGE SCALE GENOMIC DNA]</scope>
    <source>
        <strain evidence="4 5">HA7</strain>
    </source>
</reference>
<name>A0A2K8Z8D4_9BACT</name>
<evidence type="ECO:0000313" key="5">
    <source>
        <dbReference type="Proteomes" id="UP000232883"/>
    </source>
</evidence>
<dbReference type="PANTHER" id="PTHR34220:SF7">
    <property type="entry name" value="SENSOR HISTIDINE KINASE YPDA"/>
    <property type="match status" value="1"/>
</dbReference>
<protein>
    <submittedName>
        <fullName evidence="4">Sensor histidine kinase</fullName>
    </submittedName>
</protein>
<keyword evidence="5" id="KW-1185">Reference proteome</keyword>
<evidence type="ECO:0000256" key="1">
    <source>
        <dbReference type="SAM" id="MobiDB-lite"/>
    </source>
</evidence>
<accession>A0A2K8Z8D4</accession>
<dbReference type="InterPro" id="IPR010559">
    <property type="entry name" value="Sig_transdc_His_kin_internal"/>
</dbReference>
<dbReference type="GO" id="GO:0016020">
    <property type="term" value="C:membrane"/>
    <property type="evidence" value="ECO:0007669"/>
    <property type="project" value="InterPro"/>
</dbReference>
<keyword evidence="2" id="KW-0812">Transmembrane</keyword>
<dbReference type="PANTHER" id="PTHR34220">
    <property type="entry name" value="SENSOR HISTIDINE KINASE YPDA"/>
    <property type="match status" value="1"/>
</dbReference>
<dbReference type="SUPFAM" id="SSF55874">
    <property type="entry name" value="ATPase domain of HSP90 chaperone/DNA topoisomerase II/histidine kinase"/>
    <property type="match status" value="1"/>
</dbReference>
<dbReference type="KEGG" id="spir:CWM47_32265"/>
<dbReference type="InterPro" id="IPR036890">
    <property type="entry name" value="HATPase_C_sf"/>
</dbReference>
<dbReference type="EMBL" id="CP025096">
    <property type="protein sequence ID" value="AUD06110.1"/>
    <property type="molecule type" value="Genomic_DNA"/>
</dbReference>
<keyword evidence="4" id="KW-0418">Kinase</keyword>
<proteinExistence type="predicted"/>
<dbReference type="Proteomes" id="UP000232883">
    <property type="component" value="Chromosome"/>
</dbReference>
<feature type="region of interest" description="Disordered" evidence="1">
    <location>
        <begin position="127"/>
        <end position="162"/>
    </location>
</feature>
<dbReference type="OrthoDB" id="9792992at2"/>
<evidence type="ECO:0000259" key="3">
    <source>
        <dbReference type="Pfam" id="PF06580"/>
    </source>
</evidence>
<feature type="transmembrane region" description="Helical" evidence="2">
    <location>
        <begin position="76"/>
        <end position="94"/>
    </location>
</feature>
<dbReference type="InterPro" id="IPR050640">
    <property type="entry name" value="Bact_2-comp_sensor_kinase"/>
</dbReference>
<keyword evidence="2" id="KW-0472">Membrane</keyword>
<dbReference type="RefSeq" id="WP_100992660.1">
    <property type="nucleotide sequence ID" value="NZ_CP025096.1"/>
</dbReference>
<evidence type="ECO:0000256" key="2">
    <source>
        <dbReference type="SAM" id="Phobius"/>
    </source>
</evidence>
<dbReference type="GO" id="GO:0000155">
    <property type="term" value="F:phosphorelay sensor kinase activity"/>
    <property type="evidence" value="ECO:0007669"/>
    <property type="project" value="InterPro"/>
</dbReference>
<organism evidence="4 5">
    <name type="scientific">Spirosoma pollinicola</name>
    <dbReference type="NCBI Taxonomy" id="2057025"/>
    <lineage>
        <taxon>Bacteria</taxon>
        <taxon>Pseudomonadati</taxon>
        <taxon>Bacteroidota</taxon>
        <taxon>Cytophagia</taxon>
        <taxon>Cytophagales</taxon>
        <taxon>Cytophagaceae</taxon>
        <taxon>Spirosoma</taxon>
    </lineage>
</organism>
<keyword evidence="2" id="KW-1133">Transmembrane helix</keyword>
<feature type="domain" description="Signal transduction histidine kinase internal region" evidence="3">
    <location>
        <begin position="211"/>
        <end position="287"/>
    </location>
</feature>
<gene>
    <name evidence="4" type="ORF">CWM47_32265</name>
</gene>
<evidence type="ECO:0000313" key="4">
    <source>
        <dbReference type="EMBL" id="AUD06110.1"/>
    </source>
</evidence>
<feature type="transmembrane region" description="Helical" evidence="2">
    <location>
        <begin position="50"/>
        <end position="69"/>
    </location>
</feature>